<comment type="caution">
    <text evidence="2">The sequence shown here is derived from an EMBL/GenBank/DDBJ whole genome shotgun (WGS) entry which is preliminary data.</text>
</comment>
<feature type="compositionally biased region" description="Basic residues" evidence="1">
    <location>
        <begin position="56"/>
        <end position="67"/>
    </location>
</feature>
<dbReference type="AlphaFoldDB" id="A0A3R7JJC0"/>
<feature type="compositionally biased region" description="Polar residues" evidence="1">
    <location>
        <begin position="641"/>
        <end position="660"/>
    </location>
</feature>
<feature type="compositionally biased region" description="Pro residues" evidence="1">
    <location>
        <begin position="393"/>
        <end position="402"/>
    </location>
</feature>
<feature type="region of interest" description="Disordered" evidence="1">
    <location>
        <begin position="1"/>
        <end position="22"/>
    </location>
</feature>
<feature type="region of interest" description="Disordered" evidence="1">
    <location>
        <begin position="369"/>
        <end position="405"/>
    </location>
</feature>
<sequence length="660" mass="73822">MPHEGWDTARLPKPRQRKSRCRGRVRTTGVPFTPFSVPNCHATRNKHEGWDTARLPKPRQRKSRGRGRVRATYLPLISRVSGATTSVRNCTESRPHLSASRFAKNLSESVLTKNCPAVTPFRRLAAMLPEGSTRAARLPKPGQGKSRGRGRVRTTDISRCGEPDFNRSYEKNNRSVVTPFRCLAAMPPEGCTRAEILPGCPSLDRVSRKAEVGFESRIFRPVNSPLEPSRPGPMTLYHLEWPTYAFSSSTCATSVASGSCNGPHVRSRQLNYQDATLTDLCSNQTFRSSQPLSPQMPCIPKETHGLVLPGCPGLYRSIRASSQRSKMIRQRPSRNCKRPVRLIEVLEADTSDSEQTSPKRRFRIPITNVIPVPQQSRNQDTKLPPADVNHASSPPPVPPPPNIRADDASLPISFVADMLETLLIKLDESMAKQQELDRKLTILLCRSRPDMPMESKQVSASQPAQSPTVTTAPVMRAVASAPAPAKPTAHVPAVPQKRGKFTGPNIEFPLKLVTEFDQLEYELTNETSFNRLLERLNSIGGNSVERLVKNVLEHMFMYPLTLHINWTGLNNKKALQHSNTFELICRVCTKQKGDEDSVRRIVEHHVRTWFRTALERERNRLKRSVHPRVNGQEIDAKASEHSQGSSTAPRKSYSSSTHNS</sequence>
<protein>
    <submittedName>
        <fullName evidence="2">Uncharacterized protein</fullName>
    </submittedName>
</protein>
<accession>A0A3R7JJC0</accession>
<dbReference type="Pfam" id="PF16064">
    <property type="entry name" value="DUF4806"/>
    <property type="match status" value="1"/>
</dbReference>
<evidence type="ECO:0000313" key="3">
    <source>
        <dbReference type="Proteomes" id="UP000286415"/>
    </source>
</evidence>
<feature type="compositionally biased region" description="Basic residues" evidence="1">
    <location>
        <begin position="12"/>
        <end position="22"/>
    </location>
</feature>
<reference evidence="2 3" key="2">
    <citation type="journal article" date="2021" name="Genomics">
        <title>High-quality reference genome for Clonorchis sinensis.</title>
        <authorList>
            <person name="Young N.D."/>
            <person name="Stroehlein A.J."/>
            <person name="Kinkar L."/>
            <person name="Wang T."/>
            <person name="Sohn W.M."/>
            <person name="Chang B.C.H."/>
            <person name="Kaur P."/>
            <person name="Weisz D."/>
            <person name="Dudchenko O."/>
            <person name="Aiden E.L."/>
            <person name="Korhonen P.K."/>
            <person name="Gasser R.B."/>
        </authorList>
    </citation>
    <scope>NUCLEOTIDE SEQUENCE [LARGE SCALE GENOMIC DNA]</scope>
    <source>
        <strain evidence="2">Cs-k2</strain>
    </source>
</reference>
<dbReference type="InterPro" id="IPR032071">
    <property type="entry name" value="DUF4806"/>
</dbReference>
<name>A0A3R7JJC0_CLOSI</name>
<reference evidence="2 3" key="1">
    <citation type="journal article" date="2018" name="Biotechnol. Adv.">
        <title>Improved genomic resources and new bioinformatic workflow for the carcinogenic parasite Clonorchis sinensis: Biotechnological implications.</title>
        <authorList>
            <person name="Wang D."/>
            <person name="Korhonen P.K."/>
            <person name="Gasser R.B."/>
            <person name="Young N.D."/>
        </authorList>
    </citation>
    <scope>NUCLEOTIDE SEQUENCE [LARGE SCALE GENOMIC DNA]</scope>
    <source>
        <strain evidence="2">Cs-k2</strain>
    </source>
</reference>
<proteinExistence type="predicted"/>
<dbReference type="OrthoDB" id="6254169at2759"/>
<evidence type="ECO:0000256" key="1">
    <source>
        <dbReference type="SAM" id="MobiDB-lite"/>
    </source>
</evidence>
<dbReference type="InParanoid" id="A0A3R7JJC0"/>
<feature type="region of interest" description="Disordered" evidence="1">
    <location>
        <begin position="621"/>
        <end position="660"/>
    </location>
</feature>
<evidence type="ECO:0000313" key="2">
    <source>
        <dbReference type="EMBL" id="KAG5453259.1"/>
    </source>
</evidence>
<feature type="region of interest" description="Disordered" evidence="1">
    <location>
        <begin position="47"/>
        <end position="67"/>
    </location>
</feature>
<dbReference type="PANTHER" id="PTHR34153:SF2">
    <property type="entry name" value="SI:CH211-262H13.3-RELATED"/>
    <property type="match status" value="1"/>
</dbReference>
<dbReference type="PANTHER" id="PTHR34153">
    <property type="entry name" value="SI:CH211-262H13.3-RELATED-RELATED"/>
    <property type="match status" value="1"/>
</dbReference>
<gene>
    <name evidence="2" type="ORF">CSKR_108465</name>
</gene>
<dbReference type="STRING" id="79923.A0A3R7JJC0"/>
<dbReference type="Proteomes" id="UP000286415">
    <property type="component" value="Unassembled WGS sequence"/>
</dbReference>
<feature type="region of interest" description="Disordered" evidence="1">
    <location>
        <begin position="134"/>
        <end position="159"/>
    </location>
</feature>
<organism evidence="2 3">
    <name type="scientific">Clonorchis sinensis</name>
    <name type="common">Chinese liver fluke</name>
    <dbReference type="NCBI Taxonomy" id="79923"/>
    <lineage>
        <taxon>Eukaryota</taxon>
        <taxon>Metazoa</taxon>
        <taxon>Spiralia</taxon>
        <taxon>Lophotrochozoa</taxon>
        <taxon>Platyhelminthes</taxon>
        <taxon>Trematoda</taxon>
        <taxon>Digenea</taxon>
        <taxon>Opisthorchiida</taxon>
        <taxon>Opisthorchiata</taxon>
        <taxon>Opisthorchiidae</taxon>
        <taxon>Clonorchis</taxon>
    </lineage>
</organism>
<dbReference type="EMBL" id="NIRI02000013">
    <property type="protein sequence ID" value="KAG5453259.1"/>
    <property type="molecule type" value="Genomic_DNA"/>
</dbReference>
<keyword evidence="3" id="KW-1185">Reference proteome</keyword>